<dbReference type="NCBIfam" id="TIGR01560">
    <property type="entry name" value="put_DNA_pack"/>
    <property type="match status" value="1"/>
</dbReference>
<dbReference type="Proteomes" id="UP000031572">
    <property type="component" value="Unassembled WGS sequence"/>
</dbReference>
<organism evidence="1 2">
    <name type="scientific">Noviherbaspirillum autotrophicum</name>
    <dbReference type="NCBI Taxonomy" id="709839"/>
    <lineage>
        <taxon>Bacteria</taxon>
        <taxon>Pseudomonadati</taxon>
        <taxon>Pseudomonadota</taxon>
        <taxon>Betaproteobacteria</taxon>
        <taxon>Burkholderiales</taxon>
        <taxon>Oxalobacteraceae</taxon>
        <taxon>Noviherbaspirillum</taxon>
    </lineage>
</organism>
<dbReference type="STRING" id="709839.TSA66_08815"/>
<gene>
    <name evidence="1" type="ORF">TSA66_08815</name>
</gene>
<name>A0A0C2BS69_9BURK</name>
<protein>
    <submittedName>
        <fullName evidence="1">DNA packaging protein</fullName>
    </submittedName>
</protein>
<evidence type="ECO:0000313" key="2">
    <source>
        <dbReference type="Proteomes" id="UP000031572"/>
    </source>
</evidence>
<accession>A0A0C2BS69</accession>
<dbReference type="RefSeq" id="WP_040039724.1">
    <property type="nucleotide sequence ID" value="NZ_JWJG01000028.1"/>
</dbReference>
<dbReference type="Gene3D" id="1.10.3230.30">
    <property type="entry name" value="Phage gp6-like head-tail connector protein"/>
    <property type="match status" value="1"/>
</dbReference>
<dbReference type="EMBL" id="JWJG01000028">
    <property type="protein sequence ID" value="KIF80901.1"/>
    <property type="molecule type" value="Genomic_DNA"/>
</dbReference>
<dbReference type="OrthoDB" id="8452319at2"/>
<proteinExistence type="predicted"/>
<keyword evidence="2" id="KW-1185">Reference proteome</keyword>
<dbReference type="CDD" id="cd08054">
    <property type="entry name" value="gp6"/>
    <property type="match status" value="1"/>
</dbReference>
<dbReference type="InterPro" id="IPR021146">
    <property type="entry name" value="Phage_gp6-like_head-tail"/>
</dbReference>
<sequence>MISLDEVKNHIRVVGNDDDAAITAMIATATAHIENYTGVACGDDAPAPVKSAALLMVGDLYENREAQSERPLSENKTFTLLLNPYRMMEV</sequence>
<reference evidence="1 2" key="1">
    <citation type="submission" date="2014-12" db="EMBL/GenBank/DDBJ databases">
        <title>Denitrispirillum autotrophicum gen. nov., sp. nov., Denitrifying, Facultatively Autotrophic Bacteria Isolated from Rice Paddy Soil.</title>
        <authorList>
            <person name="Ishii S."/>
            <person name="Ashida N."/>
            <person name="Ohno H."/>
            <person name="Otsuka S."/>
            <person name="Yokota A."/>
            <person name="Senoo K."/>
        </authorList>
    </citation>
    <scope>NUCLEOTIDE SEQUENCE [LARGE SCALE GENOMIC DNA]</scope>
    <source>
        <strain evidence="1 2">TSA66</strain>
    </source>
</reference>
<dbReference type="Pfam" id="PF05135">
    <property type="entry name" value="Phage_connect_1"/>
    <property type="match status" value="1"/>
</dbReference>
<dbReference type="InterPro" id="IPR006450">
    <property type="entry name" value="Phage_HK97_gp6-like"/>
</dbReference>
<evidence type="ECO:0000313" key="1">
    <source>
        <dbReference type="EMBL" id="KIF80901.1"/>
    </source>
</evidence>
<dbReference type="AlphaFoldDB" id="A0A0C2BS69"/>
<comment type="caution">
    <text evidence="1">The sequence shown here is derived from an EMBL/GenBank/DDBJ whole genome shotgun (WGS) entry which is preliminary data.</text>
</comment>